<name>X1EB08_9ZZZZ</name>
<protein>
    <submittedName>
        <fullName evidence="1">Uncharacterized protein</fullName>
    </submittedName>
</protein>
<evidence type="ECO:0000313" key="1">
    <source>
        <dbReference type="EMBL" id="GAH30446.1"/>
    </source>
</evidence>
<accession>X1EB08</accession>
<proteinExistence type="predicted"/>
<dbReference type="EMBL" id="BARU01001256">
    <property type="protein sequence ID" value="GAH30446.1"/>
    <property type="molecule type" value="Genomic_DNA"/>
</dbReference>
<comment type="caution">
    <text evidence="1">The sequence shown here is derived from an EMBL/GenBank/DDBJ whole genome shotgun (WGS) entry which is preliminary data.</text>
</comment>
<organism evidence="1">
    <name type="scientific">marine sediment metagenome</name>
    <dbReference type="NCBI Taxonomy" id="412755"/>
    <lineage>
        <taxon>unclassified sequences</taxon>
        <taxon>metagenomes</taxon>
        <taxon>ecological metagenomes</taxon>
    </lineage>
</organism>
<dbReference type="AlphaFoldDB" id="X1EB08"/>
<gene>
    <name evidence="1" type="ORF">S03H2_03407</name>
</gene>
<reference evidence="1" key="1">
    <citation type="journal article" date="2014" name="Front. Microbiol.">
        <title>High frequency of phylogenetically diverse reductive dehalogenase-homologous genes in deep subseafloor sedimentary metagenomes.</title>
        <authorList>
            <person name="Kawai M."/>
            <person name="Futagami T."/>
            <person name="Toyoda A."/>
            <person name="Takaki Y."/>
            <person name="Nishi S."/>
            <person name="Hori S."/>
            <person name="Arai W."/>
            <person name="Tsubouchi T."/>
            <person name="Morono Y."/>
            <person name="Uchiyama I."/>
            <person name="Ito T."/>
            <person name="Fujiyama A."/>
            <person name="Inagaki F."/>
            <person name="Takami H."/>
        </authorList>
    </citation>
    <scope>NUCLEOTIDE SEQUENCE</scope>
    <source>
        <strain evidence="1">Expedition CK06-06</strain>
    </source>
</reference>
<sequence>MSRRPRRQPPVREVVLPEREIVPPEVIPEEKLSLVELVEQVRVSGGWVPKKPDRTVFNFGHDITEKTLPAGEWTKIFTLPEEYSPFVVYWKILIADTPYIRCMPYIEGRPASPRGINLENFYNYGIWQAQQSGVWCNIYDTVNDIYGLTFNVVEPVFGSYEFHIQNYDIVDHELTHLFLKWYQWKKRRIVEVE</sequence>